<sequence>MTITFGDHVLSATFADNSSAAEFQALLAQGPLTIEMEDYGGFEKVGPLGTSLTRNDAQITTEPGDIILYQGNQITVYYGTNTWSFTRLARIDDPTDLQEKLGDGTVSITFSLD</sequence>
<feature type="domain" description="Cyclophilin-like" evidence="1">
    <location>
        <begin position="3"/>
        <end position="110"/>
    </location>
</feature>
<dbReference type="Proteomes" id="UP000824239">
    <property type="component" value="Unassembled WGS sequence"/>
</dbReference>
<dbReference type="SUPFAM" id="SSF50891">
    <property type="entry name" value="Cyclophilin-like"/>
    <property type="match status" value="1"/>
</dbReference>
<dbReference type="AlphaFoldDB" id="A0A9D1DIJ4"/>
<dbReference type="InterPro" id="IPR029000">
    <property type="entry name" value="Cyclophilin-like_dom_sf"/>
</dbReference>
<evidence type="ECO:0000259" key="1">
    <source>
        <dbReference type="Pfam" id="PF18050"/>
    </source>
</evidence>
<gene>
    <name evidence="2" type="ORF">IAA53_08625</name>
</gene>
<dbReference type="Gene3D" id="2.40.100.20">
    <property type="match status" value="1"/>
</dbReference>
<evidence type="ECO:0000313" key="3">
    <source>
        <dbReference type="Proteomes" id="UP000824239"/>
    </source>
</evidence>
<reference evidence="2" key="2">
    <citation type="journal article" date="2021" name="PeerJ">
        <title>Extensive microbial diversity within the chicken gut microbiome revealed by metagenomics and culture.</title>
        <authorList>
            <person name="Gilroy R."/>
            <person name="Ravi A."/>
            <person name="Getino M."/>
            <person name="Pursley I."/>
            <person name="Horton D.L."/>
            <person name="Alikhan N.F."/>
            <person name="Baker D."/>
            <person name="Gharbi K."/>
            <person name="Hall N."/>
            <person name="Watson M."/>
            <person name="Adriaenssens E.M."/>
            <person name="Foster-Nyarko E."/>
            <person name="Jarju S."/>
            <person name="Secka A."/>
            <person name="Antonio M."/>
            <person name="Oren A."/>
            <person name="Chaudhuri R.R."/>
            <person name="La Ragione R."/>
            <person name="Hildebrand F."/>
            <person name="Pallen M.J."/>
        </authorList>
    </citation>
    <scope>NUCLEOTIDE SEQUENCE</scope>
    <source>
        <strain evidence="2">ChiBcec15-4380</strain>
    </source>
</reference>
<proteinExistence type="predicted"/>
<comment type="caution">
    <text evidence="2">The sequence shown here is derived from an EMBL/GenBank/DDBJ whole genome shotgun (WGS) entry which is preliminary data.</text>
</comment>
<dbReference type="EMBL" id="DVHE01000065">
    <property type="protein sequence ID" value="HIR51329.1"/>
    <property type="molecule type" value="Genomic_DNA"/>
</dbReference>
<dbReference type="Pfam" id="PF18050">
    <property type="entry name" value="Cyclophil_like2"/>
    <property type="match status" value="1"/>
</dbReference>
<reference evidence="2" key="1">
    <citation type="submission" date="2020-10" db="EMBL/GenBank/DDBJ databases">
        <authorList>
            <person name="Gilroy R."/>
        </authorList>
    </citation>
    <scope>NUCLEOTIDE SEQUENCE</scope>
    <source>
        <strain evidence="2">ChiBcec15-4380</strain>
    </source>
</reference>
<name>A0A9D1DIJ4_9FIRM</name>
<accession>A0A9D1DIJ4</accession>
<organism evidence="2 3">
    <name type="scientific">Candidatus Avoscillospira avicola</name>
    <dbReference type="NCBI Taxonomy" id="2840706"/>
    <lineage>
        <taxon>Bacteria</taxon>
        <taxon>Bacillati</taxon>
        <taxon>Bacillota</taxon>
        <taxon>Clostridia</taxon>
        <taxon>Eubacteriales</taxon>
        <taxon>Oscillospiraceae</taxon>
        <taxon>Oscillospiraceae incertae sedis</taxon>
        <taxon>Candidatus Avoscillospira</taxon>
    </lineage>
</organism>
<protein>
    <recommendedName>
        <fullName evidence="1">Cyclophilin-like domain-containing protein</fullName>
    </recommendedName>
</protein>
<dbReference type="InterPro" id="IPR041183">
    <property type="entry name" value="Cyclophilin-like"/>
</dbReference>
<evidence type="ECO:0000313" key="2">
    <source>
        <dbReference type="EMBL" id="HIR51329.1"/>
    </source>
</evidence>